<dbReference type="EMBL" id="BTFZ01000002">
    <property type="protein sequence ID" value="GMM33892.1"/>
    <property type="molecule type" value="Genomic_DNA"/>
</dbReference>
<organism evidence="3 4">
    <name type="scientific">Saccharomycopsis crataegensis</name>
    <dbReference type="NCBI Taxonomy" id="43959"/>
    <lineage>
        <taxon>Eukaryota</taxon>
        <taxon>Fungi</taxon>
        <taxon>Dikarya</taxon>
        <taxon>Ascomycota</taxon>
        <taxon>Saccharomycotina</taxon>
        <taxon>Saccharomycetes</taxon>
        <taxon>Saccharomycopsidaceae</taxon>
        <taxon>Saccharomycopsis</taxon>
    </lineage>
</organism>
<dbReference type="GO" id="GO:0045277">
    <property type="term" value="C:respiratory chain complex IV"/>
    <property type="evidence" value="ECO:0007669"/>
    <property type="project" value="InterPro"/>
</dbReference>
<accession>A0AAV5QGY6</accession>
<keyword evidence="4" id="KW-1185">Reference proteome</keyword>
<dbReference type="Gene3D" id="1.10.442.10">
    <property type="entry name" value="Cytochrome c oxidase subunit IV"/>
    <property type="match status" value="1"/>
</dbReference>
<dbReference type="PANTHER" id="PTHR10707:SF9">
    <property type="entry name" value="MAINTENANCE OF TELOMERE CAPPING PROTEIN 3, MITOCHONDRIAL"/>
    <property type="match status" value="1"/>
</dbReference>
<dbReference type="RefSeq" id="XP_064850892.1">
    <property type="nucleotide sequence ID" value="XM_064994820.1"/>
</dbReference>
<evidence type="ECO:0000313" key="3">
    <source>
        <dbReference type="EMBL" id="GMM33892.1"/>
    </source>
</evidence>
<comment type="caution">
    <text evidence="3">The sequence shown here is derived from an EMBL/GenBank/DDBJ whole genome shotgun (WGS) entry which is preliminary data.</text>
</comment>
<evidence type="ECO:0000256" key="2">
    <source>
        <dbReference type="ARBA" id="ARBA00023128"/>
    </source>
</evidence>
<dbReference type="GO" id="GO:0005739">
    <property type="term" value="C:mitochondrion"/>
    <property type="evidence" value="ECO:0007669"/>
    <property type="project" value="UniProtKB-SubCell"/>
</dbReference>
<dbReference type="SUPFAM" id="SSF81406">
    <property type="entry name" value="Mitochondrial cytochrome c oxidase subunit IV"/>
    <property type="match status" value="1"/>
</dbReference>
<name>A0AAV5QGY6_9ASCO</name>
<dbReference type="Proteomes" id="UP001360560">
    <property type="component" value="Unassembled WGS sequence"/>
</dbReference>
<dbReference type="AlphaFoldDB" id="A0AAV5QGY6"/>
<dbReference type="InterPro" id="IPR004203">
    <property type="entry name" value="Cyt_c_oxidase_su4_fam"/>
</dbReference>
<dbReference type="InterPro" id="IPR036639">
    <property type="entry name" value="Cyt_c_oxidase_su4_sf"/>
</dbReference>
<reference evidence="3 4" key="1">
    <citation type="journal article" date="2023" name="Elife">
        <title>Identification of key yeast species and microbe-microbe interactions impacting larval growth of Drosophila in the wild.</title>
        <authorList>
            <person name="Mure A."/>
            <person name="Sugiura Y."/>
            <person name="Maeda R."/>
            <person name="Honda K."/>
            <person name="Sakurai N."/>
            <person name="Takahashi Y."/>
            <person name="Watada M."/>
            <person name="Katoh T."/>
            <person name="Gotoh A."/>
            <person name="Gotoh Y."/>
            <person name="Taniguchi I."/>
            <person name="Nakamura K."/>
            <person name="Hayashi T."/>
            <person name="Katayama T."/>
            <person name="Uemura T."/>
            <person name="Hattori Y."/>
        </authorList>
    </citation>
    <scope>NUCLEOTIDE SEQUENCE [LARGE SCALE GENOMIC DNA]</scope>
    <source>
        <strain evidence="3 4">SC-9</strain>
    </source>
</reference>
<keyword evidence="2" id="KW-0496">Mitochondrion</keyword>
<protein>
    <submittedName>
        <fullName evidence="3">Mtc3 protein</fullName>
    </submittedName>
</protein>
<comment type="subcellular location">
    <subcellularLocation>
        <location evidence="1">Mitochondrion</location>
    </subcellularLocation>
</comment>
<proteinExistence type="predicted"/>
<dbReference type="GO" id="GO:0006123">
    <property type="term" value="P:mitochondrial electron transport, cytochrome c to oxygen"/>
    <property type="evidence" value="ECO:0007669"/>
    <property type="project" value="InterPro"/>
</dbReference>
<sequence>MNRSLIRLISFQPSIFSTGTRLNAQRCISTHNFQNIQQTWVNLTEDEQDQILDHLAFKQEENWNDMSNEEKKASYFISYGPWGPRTVGGNNASTVSGRVIGALTGSIISIALGLSIYNYTIDQEKLDEFNKYEQINPEN</sequence>
<evidence type="ECO:0000256" key="1">
    <source>
        <dbReference type="ARBA" id="ARBA00004173"/>
    </source>
</evidence>
<gene>
    <name evidence="3" type="ORF">DASC09_012170</name>
</gene>
<dbReference type="Pfam" id="PF02936">
    <property type="entry name" value="COX4"/>
    <property type="match status" value="1"/>
</dbReference>
<evidence type="ECO:0000313" key="4">
    <source>
        <dbReference type="Proteomes" id="UP001360560"/>
    </source>
</evidence>
<dbReference type="GeneID" id="90071871"/>
<dbReference type="PANTHER" id="PTHR10707">
    <property type="entry name" value="CYTOCHROME C OXIDASE SUBUNIT IV"/>
    <property type="match status" value="1"/>
</dbReference>